<gene>
    <name evidence="4" type="ORF">RsS93_61550</name>
</gene>
<dbReference type="EMBL" id="BLAJ01000020">
    <property type="protein sequence ID" value="GES53541.1"/>
    <property type="molecule type" value="Genomic_DNA"/>
</dbReference>
<keyword evidence="1" id="KW-0456">Lyase</keyword>
<dbReference type="PANTHER" id="PTHR12128">
    <property type="entry name" value="DIHYDRODIPICOLINATE SYNTHASE"/>
    <property type="match status" value="1"/>
</dbReference>
<keyword evidence="5" id="KW-1185">Reference proteome</keyword>
<keyword evidence="2" id="KW-0472">Membrane</keyword>
<protein>
    <recommendedName>
        <fullName evidence="3">Urease accessory protein UreH-like transmembrane domain-containing protein</fullName>
    </recommendedName>
</protein>
<comment type="caution">
    <text evidence="4">The sequence shown here is derived from an EMBL/GenBank/DDBJ whole genome shotgun (WGS) entry which is preliminary data.</text>
</comment>
<keyword evidence="2" id="KW-0812">Transmembrane</keyword>
<evidence type="ECO:0000313" key="5">
    <source>
        <dbReference type="Proteomes" id="UP000390335"/>
    </source>
</evidence>
<name>A0ABQ0ZDY4_9HYPH</name>
<feature type="transmembrane region" description="Helical" evidence="2">
    <location>
        <begin position="225"/>
        <end position="247"/>
    </location>
</feature>
<keyword evidence="2" id="KW-1133">Transmembrane helix</keyword>
<feature type="domain" description="Urease accessory protein UreH-like transmembrane" evidence="3">
    <location>
        <begin position="85"/>
        <end position="232"/>
    </location>
</feature>
<dbReference type="Pfam" id="PF00701">
    <property type="entry name" value="DHDPS"/>
    <property type="match status" value="1"/>
</dbReference>
<dbReference type="Pfam" id="PF13386">
    <property type="entry name" value="DsbD_2"/>
    <property type="match status" value="1"/>
</dbReference>
<dbReference type="CDD" id="cd00408">
    <property type="entry name" value="DHDPS-like"/>
    <property type="match status" value="1"/>
</dbReference>
<dbReference type="InterPro" id="IPR039447">
    <property type="entry name" value="UreH-like_TM_dom"/>
</dbReference>
<feature type="transmembrane region" description="Helical" evidence="2">
    <location>
        <begin position="100"/>
        <end position="120"/>
    </location>
</feature>
<dbReference type="InterPro" id="IPR002220">
    <property type="entry name" value="DapA-like"/>
</dbReference>
<accession>A0ABQ0ZDY4</accession>
<proteinExistence type="predicted"/>
<feature type="transmembrane region" description="Helical" evidence="2">
    <location>
        <begin position="181"/>
        <end position="205"/>
    </location>
</feature>
<evidence type="ECO:0000256" key="2">
    <source>
        <dbReference type="SAM" id="Phobius"/>
    </source>
</evidence>
<reference evidence="4 5" key="1">
    <citation type="journal article" date="2020" name="Genome Biol. Evol.">
        <title>Rhizobium dioscoreae sp. nov., a plant growth-promoting bacterium isolated from yam (Dioscorea species).</title>
        <authorList>
            <person name="Ouyabe M."/>
            <person name="Tanaka N."/>
            <person name="Shiwa Y."/>
            <person name="Fujita N."/>
            <person name="Kikuno H."/>
            <person name="Babil P."/>
            <person name="Shiwachi H."/>
        </authorList>
    </citation>
    <scope>NUCLEOTIDE SEQUENCE [LARGE SCALE GENOMIC DNA]</scope>
    <source>
        <strain evidence="4 5">S-93</strain>
    </source>
</reference>
<sequence length="248" mass="25418">MHPMDLRGLSPAPVTAFTRDGEVDYAANTRIAKWLASMDGVKSLVILGHAGEGTFLTEEERLKLIRIYVEAVNGEIPIIAGSSTMEIFGQLLRFSGGQEVLRLIAAAALVWSGLSIVGILPKIRRLDGGIMGMIGQMPAAISGSFNASAPLVAGICWGLAPCAMVYNALMTAMLTGSMAGGALFMTGFGLATIPAVAAVAAGAVMLTGSRTARWLGPALRRGAGLTLAAIGVLSATFPAASLASLCLG</sequence>
<dbReference type="SUPFAM" id="SSF51569">
    <property type="entry name" value="Aldolase"/>
    <property type="match status" value="1"/>
</dbReference>
<evidence type="ECO:0000259" key="3">
    <source>
        <dbReference type="Pfam" id="PF13386"/>
    </source>
</evidence>
<dbReference type="InterPro" id="IPR013785">
    <property type="entry name" value="Aldolase_TIM"/>
</dbReference>
<feature type="transmembrane region" description="Helical" evidence="2">
    <location>
        <begin position="147"/>
        <end position="169"/>
    </location>
</feature>
<evidence type="ECO:0000313" key="4">
    <source>
        <dbReference type="EMBL" id="GES53541.1"/>
    </source>
</evidence>
<evidence type="ECO:0000256" key="1">
    <source>
        <dbReference type="ARBA" id="ARBA00023239"/>
    </source>
</evidence>
<organism evidence="4 5">
    <name type="scientific">Rhizobium dioscoreae</name>
    <dbReference type="NCBI Taxonomy" id="2653122"/>
    <lineage>
        <taxon>Bacteria</taxon>
        <taxon>Pseudomonadati</taxon>
        <taxon>Pseudomonadota</taxon>
        <taxon>Alphaproteobacteria</taxon>
        <taxon>Hyphomicrobiales</taxon>
        <taxon>Rhizobiaceae</taxon>
        <taxon>Rhizobium/Agrobacterium group</taxon>
        <taxon>Rhizobium</taxon>
    </lineage>
</organism>
<dbReference type="SMART" id="SM01130">
    <property type="entry name" value="DHDPS"/>
    <property type="match status" value="1"/>
</dbReference>
<dbReference type="Gene3D" id="3.20.20.70">
    <property type="entry name" value="Aldolase class I"/>
    <property type="match status" value="1"/>
</dbReference>
<dbReference type="PANTHER" id="PTHR12128:SF38">
    <property type="entry name" value="DIHYDRODIPICOLINATE SYNTHETASE FAMILY PROTEIN (AFU_ORTHOLOGUE AFUA_6G00110)"/>
    <property type="match status" value="1"/>
</dbReference>
<dbReference type="Proteomes" id="UP000390335">
    <property type="component" value="Unassembled WGS sequence"/>
</dbReference>